<keyword evidence="2" id="KW-1185">Reference proteome</keyword>
<proteinExistence type="predicted"/>
<comment type="caution">
    <text evidence="1">The sequence shown here is derived from an EMBL/GenBank/DDBJ whole genome shotgun (WGS) entry which is preliminary data.</text>
</comment>
<name>A0AAV7RR04_PLEWA</name>
<protein>
    <submittedName>
        <fullName evidence="1">Uncharacterized protein</fullName>
    </submittedName>
</protein>
<dbReference type="EMBL" id="JANPWB010000009">
    <property type="protein sequence ID" value="KAJ1153333.1"/>
    <property type="molecule type" value="Genomic_DNA"/>
</dbReference>
<dbReference type="Proteomes" id="UP001066276">
    <property type="component" value="Chromosome 5"/>
</dbReference>
<evidence type="ECO:0000313" key="1">
    <source>
        <dbReference type="EMBL" id="KAJ1153333.1"/>
    </source>
</evidence>
<accession>A0AAV7RR04</accession>
<organism evidence="1 2">
    <name type="scientific">Pleurodeles waltl</name>
    <name type="common">Iberian ribbed newt</name>
    <dbReference type="NCBI Taxonomy" id="8319"/>
    <lineage>
        <taxon>Eukaryota</taxon>
        <taxon>Metazoa</taxon>
        <taxon>Chordata</taxon>
        <taxon>Craniata</taxon>
        <taxon>Vertebrata</taxon>
        <taxon>Euteleostomi</taxon>
        <taxon>Amphibia</taxon>
        <taxon>Batrachia</taxon>
        <taxon>Caudata</taxon>
        <taxon>Salamandroidea</taxon>
        <taxon>Salamandridae</taxon>
        <taxon>Pleurodelinae</taxon>
        <taxon>Pleurodeles</taxon>
    </lineage>
</organism>
<dbReference type="AlphaFoldDB" id="A0AAV7RR04"/>
<sequence length="119" mass="13087">MRSRKGGLCQQGKNLQATCRLLAHQHRTTPERYCNDIEELPFQPACRDKREKKDEPCECCALTEESGLAAWDMKMISASGSNVETLPKATQCAGADVVSLTASRREERGSGCGCLNSKH</sequence>
<reference evidence="1" key="1">
    <citation type="journal article" date="2022" name="bioRxiv">
        <title>Sequencing and chromosome-scale assembly of the giantPleurodeles waltlgenome.</title>
        <authorList>
            <person name="Brown T."/>
            <person name="Elewa A."/>
            <person name="Iarovenko S."/>
            <person name="Subramanian E."/>
            <person name="Araus A.J."/>
            <person name="Petzold A."/>
            <person name="Susuki M."/>
            <person name="Suzuki K.-i.T."/>
            <person name="Hayashi T."/>
            <person name="Toyoda A."/>
            <person name="Oliveira C."/>
            <person name="Osipova E."/>
            <person name="Leigh N.D."/>
            <person name="Simon A."/>
            <person name="Yun M.H."/>
        </authorList>
    </citation>
    <scope>NUCLEOTIDE SEQUENCE</scope>
    <source>
        <strain evidence="1">20211129_DDA</strain>
        <tissue evidence="1">Liver</tissue>
    </source>
</reference>
<gene>
    <name evidence="1" type="ORF">NDU88_006094</name>
</gene>
<evidence type="ECO:0000313" key="2">
    <source>
        <dbReference type="Proteomes" id="UP001066276"/>
    </source>
</evidence>